<accession>A0ABW1T3W4</accession>
<keyword evidence="3" id="KW-1185">Reference proteome</keyword>
<feature type="signal peptide" evidence="1">
    <location>
        <begin position="1"/>
        <end position="33"/>
    </location>
</feature>
<dbReference type="SUPFAM" id="SSF82171">
    <property type="entry name" value="DPP6 N-terminal domain-like"/>
    <property type="match status" value="1"/>
</dbReference>
<evidence type="ECO:0000256" key="1">
    <source>
        <dbReference type="SAM" id="SignalP"/>
    </source>
</evidence>
<protein>
    <recommendedName>
        <fullName evidence="4">WD40 repeat domain-containing protein</fullName>
    </recommendedName>
</protein>
<dbReference type="RefSeq" id="WP_386768663.1">
    <property type="nucleotide sequence ID" value="NZ_JBHSTI010000025.1"/>
</dbReference>
<evidence type="ECO:0000313" key="3">
    <source>
        <dbReference type="Proteomes" id="UP001596138"/>
    </source>
</evidence>
<reference evidence="3" key="1">
    <citation type="journal article" date="2019" name="Int. J. Syst. Evol. Microbiol.">
        <title>The Global Catalogue of Microorganisms (GCM) 10K type strain sequencing project: providing services to taxonomists for standard genome sequencing and annotation.</title>
        <authorList>
            <consortium name="The Broad Institute Genomics Platform"/>
            <consortium name="The Broad Institute Genome Sequencing Center for Infectious Disease"/>
            <person name="Wu L."/>
            <person name="Ma J."/>
        </authorList>
    </citation>
    <scope>NUCLEOTIDE SEQUENCE [LARGE SCALE GENOMIC DNA]</scope>
    <source>
        <strain evidence="3">CGMCC 4.7317</strain>
    </source>
</reference>
<name>A0ABW1T3W4_9ACTN</name>
<feature type="chain" id="PRO_5046872111" description="WD40 repeat domain-containing protein" evidence="1">
    <location>
        <begin position="34"/>
        <end position="288"/>
    </location>
</feature>
<sequence length="288" mass="30003">MSRTSVRRTVRVGATAVAAALGMLIATAPPSVAQNPGANGAITSVDECVLSGPTGHPYPGEVEGLGCYISGSWSPDGRFVAIVTDIGTAPGVGELWIWDDVADTLRALGTVDVDSKTSFSPGGTKLAVGRGGDILILDVATGATVRNLTRTPSTTESNPTWNRRNLAIAYTAPDGVRSVKPWGGWSRLVAAGAVYADFAPDGWHIGFTRDGVVYRAKRDGRFATPIFTMPEGVRPEFAWSPDGCYLLSADGDGGLQITTRYGQLVQTGIGGSGSKSPAWQPLPIARVG</sequence>
<comment type="caution">
    <text evidence="2">The sequence shown here is derived from an EMBL/GenBank/DDBJ whole genome shotgun (WGS) entry which is preliminary data.</text>
</comment>
<evidence type="ECO:0000313" key="2">
    <source>
        <dbReference type="EMBL" id="MFC6239398.1"/>
    </source>
</evidence>
<gene>
    <name evidence="2" type="ORF">ACFQGU_16100</name>
</gene>
<dbReference type="Gene3D" id="2.120.10.30">
    <property type="entry name" value="TolB, C-terminal domain"/>
    <property type="match status" value="1"/>
</dbReference>
<dbReference type="InterPro" id="IPR011042">
    <property type="entry name" value="6-blade_b-propeller_TolB-like"/>
</dbReference>
<proteinExistence type="predicted"/>
<dbReference type="Proteomes" id="UP001596138">
    <property type="component" value="Unassembled WGS sequence"/>
</dbReference>
<keyword evidence="1" id="KW-0732">Signal</keyword>
<organism evidence="2 3">
    <name type="scientific">Longivirga aurantiaca</name>
    <dbReference type="NCBI Taxonomy" id="1837743"/>
    <lineage>
        <taxon>Bacteria</taxon>
        <taxon>Bacillati</taxon>
        <taxon>Actinomycetota</taxon>
        <taxon>Actinomycetes</taxon>
        <taxon>Sporichthyales</taxon>
        <taxon>Sporichthyaceae</taxon>
        <taxon>Longivirga</taxon>
    </lineage>
</organism>
<dbReference type="EMBL" id="JBHSTI010000025">
    <property type="protein sequence ID" value="MFC6239398.1"/>
    <property type="molecule type" value="Genomic_DNA"/>
</dbReference>
<evidence type="ECO:0008006" key="4">
    <source>
        <dbReference type="Google" id="ProtNLM"/>
    </source>
</evidence>